<feature type="transmembrane region" description="Helical" evidence="9">
    <location>
        <begin position="6"/>
        <end position="23"/>
    </location>
</feature>
<dbReference type="EMBL" id="LAZR01002156">
    <property type="protein sequence ID" value="KKN33712.1"/>
    <property type="molecule type" value="Genomic_DNA"/>
</dbReference>
<keyword evidence="1" id="KW-1003">Cell membrane</keyword>
<feature type="compositionally biased region" description="Polar residues" evidence="8">
    <location>
        <begin position="83"/>
        <end position="111"/>
    </location>
</feature>
<dbReference type="GO" id="GO:0005886">
    <property type="term" value="C:plasma membrane"/>
    <property type="evidence" value="ECO:0007669"/>
    <property type="project" value="TreeGrafter"/>
</dbReference>
<dbReference type="GO" id="GO:0032153">
    <property type="term" value="C:cell division site"/>
    <property type="evidence" value="ECO:0007669"/>
    <property type="project" value="TreeGrafter"/>
</dbReference>
<name>A0A0F9Q9G6_9ZZZZ</name>
<dbReference type="SUPFAM" id="SSF64383">
    <property type="entry name" value="Cell-division protein ZipA, C-terminal domain"/>
    <property type="match status" value="1"/>
</dbReference>
<keyword evidence="3" id="KW-0132">Cell division</keyword>
<evidence type="ECO:0000256" key="6">
    <source>
        <dbReference type="ARBA" id="ARBA00023136"/>
    </source>
</evidence>
<evidence type="ECO:0000259" key="10">
    <source>
        <dbReference type="SMART" id="SM00771"/>
    </source>
</evidence>
<keyword evidence="7" id="KW-0131">Cell cycle</keyword>
<dbReference type="AlphaFoldDB" id="A0A0F9Q9G6"/>
<dbReference type="GO" id="GO:0000917">
    <property type="term" value="P:division septum assembly"/>
    <property type="evidence" value="ECO:0007669"/>
    <property type="project" value="TreeGrafter"/>
</dbReference>
<keyword evidence="2" id="KW-0997">Cell inner membrane</keyword>
<evidence type="ECO:0000256" key="3">
    <source>
        <dbReference type="ARBA" id="ARBA00022618"/>
    </source>
</evidence>
<dbReference type="Pfam" id="PF04354">
    <property type="entry name" value="ZipA_C"/>
    <property type="match status" value="1"/>
</dbReference>
<feature type="domain" description="ZipA C-terminal FtsZ-binding" evidence="10">
    <location>
        <begin position="130"/>
        <end position="259"/>
    </location>
</feature>
<keyword evidence="6 9" id="KW-0472">Membrane</keyword>
<dbReference type="InterPro" id="IPR036765">
    <property type="entry name" value="ZipA_FtsZ-bd_C_sf"/>
</dbReference>
<proteinExistence type="predicted"/>
<keyword evidence="4 9" id="KW-0812">Transmembrane</keyword>
<accession>A0A0F9Q9G6</accession>
<evidence type="ECO:0000256" key="2">
    <source>
        <dbReference type="ARBA" id="ARBA00022519"/>
    </source>
</evidence>
<evidence type="ECO:0000256" key="5">
    <source>
        <dbReference type="ARBA" id="ARBA00022989"/>
    </source>
</evidence>
<protein>
    <recommendedName>
        <fullName evidence="10">ZipA C-terminal FtsZ-binding domain-containing protein</fullName>
    </recommendedName>
</protein>
<dbReference type="InterPro" id="IPR011919">
    <property type="entry name" value="Cell_div_ZipA"/>
</dbReference>
<evidence type="ECO:0000256" key="1">
    <source>
        <dbReference type="ARBA" id="ARBA00022475"/>
    </source>
</evidence>
<gene>
    <name evidence="11" type="ORF">LCGC14_0800870</name>
</gene>
<feature type="region of interest" description="Disordered" evidence="8">
    <location>
        <begin position="83"/>
        <end position="124"/>
    </location>
</feature>
<dbReference type="SMART" id="SM00771">
    <property type="entry name" value="ZipA_C"/>
    <property type="match status" value="1"/>
</dbReference>
<dbReference type="PANTHER" id="PTHR38685:SF1">
    <property type="entry name" value="CELL DIVISION PROTEIN ZIPA"/>
    <property type="match status" value="1"/>
</dbReference>
<evidence type="ECO:0000256" key="4">
    <source>
        <dbReference type="ARBA" id="ARBA00022692"/>
    </source>
</evidence>
<comment type="caution">
    <text evidence="11">The sequence shown here is derived from an EMBL/GenBank/DDBJ whole genome shotgun (WGS) entry which is preliminary data.</text>
</comment>
<sequence length="279" mass="31746">MLDIIILTIVVLTAFIAVSWYAHHKSQQRAEAFEKELDMTEEHDGENFQQRFDALFEQELHEHDEKVPMDASVESRFEDASDVFSQTNNSDDQQTTSEAHNEVENTLNTPTELAEEEPDPVDEEVSQNDWDMVIAFTIMAPESELFSGKAVKAALENQSLHFGDMQIYHRYYSDIKKQPLFSVANIIDPGTLLPDAFVSMKTPGLLLFSRFPGPVSGMALFDQLLECARSITFDLSGILCDETREPVTDDHIETLRARIFDYEKSLQAESSQDSNDYFN</sequence>
<evidence type="ECO:0000256" key="8">
    <source>
        <dbReference type="SAM" id="MobiDB-lite"/>
    </source>
</evidence>
<evidence type="ECO:0000256" key="9">
    <source>
        <dbReference type="SAM" id="Phobius"/>
    </source>
</evidence>
<organism evidence="11">
    <name type="scientific">marine sediment metagenome</name>
    <dbReference type="NCBI Taxonomy" id="412755"/>
    <lineage>
        <taxon>unclassified sequences</taxon>
        <taxon>metagenomes</taxon>
        <taxon>ecological metagenomes</taxon>
    </lineage>
</organism>
<reference evidence="11" key="1">
    <citation type="journal article" date="2015" name="Nature">
        <title>Complex archaea that bridge the gap between prokaryotes and eukaryotes.</title>
        <authorList>
            <person name="Spang A."/>
            <person name="Saw J.H."/>
            <person name="Jorgensen S.L."/>
            <person name="Zaremba-Niedzwiedzka K."/>
            <person name="Martijn J."/>
            <person name="Lind A.E."/>
            <person name="van Eijk R."/>
            <person name="Schleper C."/>
            <person name="Guy L."/>
            <person name="Ettema T.J."/>
        </authorList>
    </citation>
    <scope>NUCLEOTIDE SEQUENCE</scope>
</reference>
<dbReference type="Gene3D" id="3.30.1400.10">
    <property type="entry name" value="ZipA, C-terminal FtsZ-binding domain"/>
    <property type="match status" value="1"/>
</dbReference>
<evidence type="ECO:0000256" key="7">
    <source>
        <dbReference type="ARBA" id="ARBA00023306"/>
    </source>
</evidence>
<evidence type="ECO:0000313" key="11">
    <source>
        <dbReference type="EMBL" id="KKN33712.1"/>
    </source>
</evidence>
<feature type="compositionally biased region" description="Acidic residues" evidence="8">
    <location>
        <begin position="113"/>
        <end position="124"/>
    </location>
</feature>
<dbReference type="PANTHER" id="PTHR38685">
    <property type="entry name" value="CELL DIVISION PROTEIN ZIPA"/>
    <property type="match status" value="1"/>
</dbReference>
<dbReference type="InterPro" id="IPR007449">
    <property type="entry name" value="ZipA_FtsZ-bd_C"/>
</dbReference>
<keyword evidence="5 9" id="KW-1133">Transmembrane helix</keyword>